<dbReference type="PIRSF" id="PIRSF005917">
    <property type="entry name" value="MTase_YraL"/>
    <property type="match status" value="1"/>
</dbReference>
<accession>A0A372ILX5</accession>
<dbReference type="InterPro" id="IPR000878">
    <property type="entry name" value="4pyrrol_Mease"/>
</dbReference>
<dbReference type="RefSeq" id="WP_117301868.1">
    <property type="nucleotide sequence ID" value="NZ_QVQT02000005.1"/>
</dbReference>
<dbReference type="InterPro" id="IPR008189">
    <property type="entry name" value="rRNA_ssu_MeTfrase_I"/>
</dbReference>
<evidence type="ECO:0000313" key="8">
    <source>
        <dbReference type="EMBL" id="RFU15926.1"/>
    </source>
</evidence>
<dbReference type="FunFam" id="3.40.1010.10:FF:000007">
    <property type="entry name" value="Ribosomal RNA small subunit methyltransferase I"/>
    <property type="match status" value="1"/>
</dbReference>
<dbReference type="Pfam" id="PF00590">
    <property type="entry name" value="TP_methylase"/>
    <property type="match status" value="1"/>
</dbReference>
<keyword evidence="2 6" id="KW-0698">rRNA processing</keyword>
<dbReference type="EC" id="2.1.1.198" evidence="6"/>
<feature type="domain" description="Tetrapyrrole methylase" evidence="7">
    <location>
        <begin position="14"/>
        <end position="216"/>
    </location>
</feature>
<comment type="function">
    <text evidence="6">Catalyzes the 2'-O-methylation of the ribose of cytidine 1402 (C1402) in 16S rRNA.</text>
</comment>
<keyword evidence="1 6" id="KW-0963">Cytoplasm</keyword>
<comment type="similarity">
    <text evidence="6">Belongs to the methyltransferase superfamily. RsmI family.</text>
</comment>
<dbReference type="HAMAP" id="MF_01877">
    <property type="entry name" value="16SrRNA_methyltr_I"/>
    <property type="match status" value="1"/>
</dbReference>
<evidence type="ECO:0000256" key="5">
    <source>
        <dbReference type="ARBA" id="ARBA00022691"/>
    </source>
</evidence>
<comment type="subcellular location">
    <subcellularLocation>
        <location evidence="6">Cytoplasm</location>
    </subcellularLocation>
</comment>
<comment type="catalytic activity">
    <reaction evidence="6">
        <text>cytidine(1402) in 16S rRNA + S-adenosyl-L-methionine = 2'-O-methylcytidine(1402) in 16S rRNA + S-adenosyl-L-homocysteine + H(+)</text>
        <dbReference type="Rhea" id="RHEA:42924"/>
        <dbReference type="Rhea" id="RHEA-COMP:10285"/>
        <dbReference type="Rhea" id="RHEA-COMP:10286"/>
        <dbReference type="ChEBI" id="CHEBI:15378"/>
        <dbReference type="ChEBI" id="CHEBI:57856"/>
        <dbReference type="ChEBI" id="CHEBI:59789"/>
        <dbReference type="ChEBI" id="CHEBI:74495"/>
        <dbReference type="ChEBI" id="CHEBI:82748"/>
        <dbReference type="EC" id="2.1.1.198"/>
    </reaction>
</comment>
<evidence type="ECO:0000313" key="9">
    <source>
        <dbReference type="Proteomes" id="UP000264702"/>
    </source>
</evidence>
<comment type="caution">
    <text evidence="8">The sequence shown here is derived from an EMBL/GenBank/DDBJ whole genome shotgun (WGS) entry which is preliminary data.</text>
</comment>
<dbReference type="OrthoDB" id="9809084at2"/>
<dbReference type="InterPro" id="IPR018063">
    <property type="entry name" value="SAM_MeTrfase_RsmI_CS"/>
</dbReference>
<dbReference type="EMBL" id="QVQT01000005">
    <property type="protein sequence ID" value="RFU15926.1"/>
    <property type="molecule type" value="Genomic_DNA"/>
</dbReference>
<dbReference type="PANTHER" id="PTHR46111:SF1">
    <property type="entry name" value="RIBOSOMAL RNA SMALL SUBUNIT METHYLTRANSFERASE I"/>
    <property type="match status" value="1"/>
</dbReference>
<evidence type="ECO:0000256" key="6">
    <source>
        <dbReference type="HAMAP-Rule" id="MF_01877"/>
    </source>
</evidence>
<keyword evidence="4 6" id="KW-0808">Transferase</keyword>
<dbReference type="FunFam" id="3.30.950.10:FF:000002">
    <property type="entry name" value="Ribosomal RNA small subunit methyltransferase I"/>
    <property type="match status" value="1"/>
</dbReference>
<evidence type="ECO:0000259" key="7">
    <source>
        <dbReference type="Pfam" id="PF00590"/>
    </source>
</evidence>
<name>A0A372ILX5_9BACT</name>
<dbReference type="Gene3D" id="3.30.950.10">
    <property type="entry name" value="Methyltransferase, Cobalt-precorrin-4 Transmethylase, Domain 2"/>
    <property type="match status" value="1"/>
</dbReference>
<dbReference type="CDD" id="cd11648">
    <property type="entry name" value="RsmI"/>
    <property type="match status" value="1"/>
</dbReference>
<organism evidence="8 9">
    <name type="scientific">Paracidobacterium acidisoli</name>
    <dbReference type="NCBI Taxonomy" id="2303751"/>
    <lineage>
        <taxon>Bacteria</taxon>
        <taxon>Pseudomonadati</taxon>
        <taxon>Acidobacteriota</taxon>
        <taxon>Terriglobia</taxon>
        <taxon>Terriglobales</taxon>
        <taxon>Acidobacteriaceae</taxon>
        <taxon>Paracidobacterium</taxon>
    </lineage>
</organism>
<dbReference type="GO" id="GO:0005737">
    <property type="term" value="C:cytoplasm"/>
    <property type="evidence" value="ECO:0007669"/>
    <property type="project" value="UniProtKB-SubCell"/>
</dbReference>
<dbReference type="SUPFAM" id="SSF53790">
    <property type="entry name" value="Tetrapyrrole methylase"/>
    <property type="match status" value="1"/>
</dbReference>
<evidence type="ECO:0000256" key="4">
    <source>
        <dbReference type="ARBA" id="ARBA00022679"/>
    </source>
</evidence>
<dbReference type="InterPro" id="IPR014777">
    <property type="entry name" value="4pyrrole_Mease_sub1"/>
</dbReference>
<keyword evidence="9" id="KW-1185">Reference proteome</keyword>
<dbReference type="Proteomes" id="UP000264702">
    <property type="component" value="Unassembled WGS sequence"/>
</dbReference>
<keyword evidence="5 6" id="KW-0949">S-adenosyl-L-methionine</keyword>
<gene>
    <name evidence="6 8" type="primary">rsmI</name>
    <name evidence="8" type="ORF">D0Y96_16035</name>
</gene>
<evidence type="ECO:0000256" key="1">
    <source>
        <dbReference type="ARBA" id="ARBA00022490"/>
    </source>
</evidence>
<reference evidence="8 9" key="1">
    <citation type="submission" date="2018-08" db="EMBL/GenBank/DDBJ databases">
        <title>Acidipila sp. 4G-K13, an acidobacterium isolated from forest soil.</title>
        <authorList>
            <person name="Gao Z.-H."/>
            <person name="Qiu L.-H."/>
        </authorList>
    </citation>
    <scope>NUCLEOTIDE SEQUENCE [LARGE SCALE GENOMIC DNA]</scope>
    <source>
        <strain evidence="8 9">4G-K13</strain>
    </source>
</reference>
<protein>
    <recommendedName>
        <fullName evidence="6">Ribosomal RNA small subunit methyltransferase I</fullName>
        <ecNumber evidence="6">2.1.1.198</ecNumber>
    </recommendedName>
    <alternativeName>
        <fullName evidence="6">16S rRNA 2'-O-ribose C1402 methyltransferase</fullName>
    </alternativeName>
    <alternativeName>
        <fullName evidence="6">rRNA (cytidine-2'-O-)-methyltransferase RsmI</fullName>
    </alternativeName>
</protein>
<dbReference type="PANTHER" id="PTHR46111">
    <property type="entry name" value="RIBOSOMAL RNA SMALL SUBUNIT METHYLTRANSFERASE I"/>
    <property type="match status" value="1"/>
</dbReference>
<dbReference type="Gene3D" id="3.40.1010.10">
    <property type="entry name" value="Cobalt-precorrin-4 Transmethylase, Domain 1"/>
    <property type="match status" value="1"/>
</dbReference>
<keyword evidence="3 6" id="KW-0489">Methyltransferase</keyword>
<proteinExistence type="inferred from homology"/>
<dbReference type="InterPro" id="IPR014776">
    <property type="entry name" value="4pyrrole_Mease_sub2"/>
</dbReference>
<sequence length="294" mass="32171">MSSDETLPPLAPGLYLVATPIGNLEDITLRALRVLRSADRIACEDTRQTQKLLNHYGITTPTLSSHEHNESARMPKLLAMLHEGKRIAVVSDAGTPGISDPGMILAAAAVAAGIPVYPVPGASAVISALVASGLNTESFFFAGFLPSKAGERRAILKKTVTAFVEPMTVIFYETPHRILETLADVESIQGPNCHVVLARELTKLHEEFLRGTVQEVRKALSERDRVRGEMVLLLDAQLQAEIPPSVTTSLKERISELEKSESLSEMDALKRIARERGISKSEVYRELQRERSGK</sequence>
<dbReference type="NCBIfam" id="TIGR00096">
    <property type="entry name" value="16S rRNA (cytidine(1402)-2'-O)-methyltransferase"/>
    <property type="match status" value="1"/>
</dbReference>
<dbReference type="GO" id="GO:0070677">
    <property type="term" value="F:rRNA (cytosine-2'-O-)-methyltransferase activity"/>
    <property type="evidence" value="ECO:0007669"/>
    <property type="project" value="UniProtKB-UniRule"/>
</dbReference>
<dbReference type="InterPro" id="IPR035996">
    <property type="entry name" value="4pyrrol_Methylase_sf"/>
</dbReference>
<evidence type="ECO:0000256" key="3">
    <source>
        <dbReference type="ARBA" id="ARBA00022603"/>
    </source>
</evidence>
<evidence type="ECO:0000256" key="2">
    <source>
        <dbReference type="ARBA" id="ARBA00022552"/>
    </source>
</evidence>
<dbReference type="AlphaFoldDB" id="A0A372ILX5"/>
<dbReference type="PROSITE" id="PS01296">
    <property type="entry name" value="RSMI"/>
    <property type="match status" value="1"/>
</dbReference>